<proteinExistence type="predicted"/>
<gene>
    <name evidence="3" type="ORF">ACJMK2_005633</name>
</gene>
<dbReference type="PANTHER" id="PTHR14964:SF2">
    <property type="entry name" value="NUCLEAR RECEPTOR-BINDING FACTOR 2"/>
    <property type="match status" value="1"/>
</dbReference>
<dbReference type="Gene3D" id="1.20.58.80">
    <property type="entry name" value="Phosphotransferase system, lactose/cellobiose-type IIA subunit"/>
    <property type="match status" value="1"/>
</dbReference>
<dbReference type="PANTHER" id="PTHR14964">
    <property type="entry name" value="NUCLEAR RECEPTOR BINDING FACTOR 2"/>
    <property type="match status" value="1"/>
</dbReference>
<sequence length="291" mass="33275">MMKSGKFDEALACHMRTAEYILSAMQTTTTTHALESLKLQHQYHLKQTDRLYDRQRRKEILQIQRMRTAQRNQSVQTDIQGPVISLKLESNQQTIPVNPSHHGPSFPSNVKKGDNGPVDISGQNIPSGSSYCDFVKDFDDYSVYRTISGTDSLLGYLIRRQQNPDGQDLNSFHSGVPVERVNFSRQLPNQSKDEEEITGSLIKHNEDLKKHVQHLLKEVDELNKDKQFLIEKVKQLEGSKLYNPEALFADLQDSPMMLPSLDLPPLEIPEFDFDKLNETSSSTQINDPFQF</sequence>
<dbReference type="EMBL" id="JBJQND010000010">
    <property type="protein sequence ID" value="KAL3863912.1"/>
    <property type="molecule type" value="Genomic_DNA"/>
</dbReference>
<dbReference type="AlphaFoldDB" id="A0ABD3VQQ2"/>
<protein>
    <recommendedName>
        <fullName evidence="2">Nuclear receptor-binding factor 2 MIT domain-containing protein</fullName>
    </recommendedName>
</protein>
<evidence type="ECO:0000313" key="3">
    <source>
        <dbReference type="EMBL" id="KAL3863912.1"/>
    </source>
</evidence>
<evidence type="ECO:0000256" key="1">
    <source>
        <dbReference type="SAM" id="Coils"/>
    </source>
</evidence>
<comment type="caution">
    <text evidence="3">The sequence shown here is derived from an EMBL/GenBank/DDBJ whole genome shotgun (WGS) entry which is preliminary data.</text>
</comment>
<dbReference type="SUPFAM" id="SSF140361">
    <property type="entry name" value="MIT domain-like"/>
    <property type="match status" value="1"/>
</dbReference>
<evidence type="ECO:0000259" key="2">
    <source>
        <dbReference type="Pfam" id="PF17169"/>
    </source>
</evidence>
<dbReference type="InterPro" id="IPR033393">
    <property type="entry name" value="NRBF2_MIT"/>
</dbReference>
<dbReference type="Pfam" id="PF17169">
    <property type="entry name" value="NRBF2_MIT"/>
    <property type="match status" value="1"/>
</dbReference>
<organism evidence="3 4">
    <name type="scientific">Sinanodonta woodiana</name>
    <name type="common">Chinese pond mussel</name>
    <name type="synonym">Anodonta woodiana</name>
    <dbReference type="NCBI Taxonomy" id="1069815"/>
    <lineage>
        <taxon>Eukaryota</taxon>
        <taxon>Metazoa</taxon>
        <taxon>Spiralia</taxon>
        <taxon>Lophotrochozoa</taxon>
        <taxon>Mollusca</taxon>
        <taxon>Bivalvia</taxon>
        <taxon>Autobranchia</taxon>
        <taxon>Heteroconchia</taxon>
        <taxon>Palaeoheterodonta</taxon>
        <taxon>Unionida</taxon>
        <taxon>Unionoidea</taxon>
        <taxon>Unionidae</taxon>
        <taxon>Unioninae</taxon>
        <taxon>Sinanodonta</taxon>
    </lineage>
</organism>
<name>A0ABD3VQQ2_SINWO</name>
<dbReference type="Proteomes" id="UP001634394">
    <property type="component" value="Unassembled WGS sequence"/>
</dbReference>
<accession>A0ABD3VQQ2</accession>
<evidence type="ECO:0000313" key="4">
    <source>
        <dbReference type="Proteomes" id="UP001634394"/>
    </source>
</evidence>
<keyword evidence="1" id="KW-0175">Coiled coil</keyword>
<feature type="coiled-coil region" evidence="1">
    <location>
        <begin position="205"/>
        <end position="239"/>
    </location>
</feature>
<dbReference type="InterPro" id="IPR039679">
    <property type="entry name" value="NRBF2"/>
</dbReference>
<feature type="domain" description="Nuclear receptor-binding factor 2 MIT" evidence="2">
    <location>
        <begin position="2"/>
        <end position="57"/>
    </location>
</feature>
<reference evidence="3 4" key="1">
    <citation type="submission" date="2024-11" db="EMBL/GenBank/DDBJ databases">
        <title>Chromosome-level genome assembly of the freshwater bivalve Anodonta woodiana.</title>
        <authorList>
            <person name="Chen X."/>
        </authorList>
    </citation>
    <scope>NUCLEOTIDE SEQUENCE [LARGE SCALE GENOMIC DNA]</scope>
    <source>
        <strain evidence="3">MN2024</strain>
        <tissue evidence="3">Gills</tissue>
    </source>
</reference>
<keyword evidence="4" id="KW-1185">Reference proteome</keyword>